<dbReference type="EMBL" id="JBGMDY010000004">
    <property type="protein sequence ID" value="KAL2336645.1"/>
    <property type="molecule type" value="Genomic_DNA"/>
</dbReference>
<name>A0ABD1MLF9_9FABA</name>
<comment type="caution">
    <text evidence="1">The sequence shown here is derived from an EMBL/GenBank/DDBJ whole genome shotgun (WGS) entry which is preliminary data.</text>
</comment>
<evidence type="ECO:0000313" key="1">
    <source>
        <dbReference type="EMBL" id="KAL2336645.1"/>
    </source>
</evidence>
<evidence type="ECO:0000313" key="2">
    <source>
        <dbReference type="Proteomes" id="UP001603857"/>
    </source>
</evidence>
<gene>
    <name evidence="1" type="ORF">Fmac_011091</name>
</gene>
<accession>A0ABD1MLF9</accession>
<keyword evidence="2" id="KW-1185">Reference proteome</keyword>
<proteinExistence type="predicted"/>
<sequence length="73" mass="8160">MQLAKAVTVIKEKLVDGGFGKTLQDYSYTIDGYWYSRKVGSTPNDTVLYDQVSTEQICAIGARKATFMETEDL</sequence>
<organism evidence="1 2">
    <name type="scientific">Flemingia macrophylla</name>
    <dbReference type="NCBI Taxonomy" id="520843"/>
    <lineage>
        <taxon>Eukaryota</taxon>
        <taxon>Viridiplantae</taxon>
        <taxon>Streptophyta</taxon>
        <taxon>Embryophyta</taxon>
        <taxon>Tracheophyta</taxon>
        <taxon>Spermatophyta</taxon>
        <taxon>Magnoliopsida</taxon>
        <taxon>eudicotyledons</taxon>
        <taxon>Gunneridae</taxon>
        <taxon>Pentapetalae</taxon>
        <taxon>rosids</taxon>
        <taxon>fabids</taxon>
        <taxon>Fabales</taxon>
        <taxon>Fabaceae</taxon>
        <taxon>Papilionoideae</taxon>
        <taxon>50 kb inversion clade</taxon>
        <taxon>NPAAA clade</taxon>
        <taxon>indigoferoid/millettioid clade</taxon>
        <taxon>Phaseoleae</taxon>
        <taxon>Flemingia</taxon>
    </lineage>
</organism>
<reference evidence="1 2" key="1">
    <citation type="submission" date="2024-08" db="EMBL/GenBank/DDBJ databases">
        <title>Insights into the chromosomal genome structure of Flemingia macrophylla.</title>
        <authorList>
            <person name="Ding Y."/>
            <person name="Zhao Y."/>
            <person name="Bi W."/>
            <person name="Wu M."/>
            <person name="Zhao G."/>
            <person name="Gong Y."/>
            <person name="Li W."/>
            <person name="Zhang P."/>
        </authorList>
    </citation>
    <scope>NUCLEOTIDE SEQUENCE [LARGE SCALE GENOMIC DNA]</scope>
    <source>
        <strain evidence="1">DYQJB</strain>
        <tissue evidence="1">Leaf</tissue>
    </source>
</reference>
<dbReference type="AlphaFoldDB" id="A0ABD1MLF9"/>
<dbReference type="Proteomes" id="UP001603857">
    <property type="component" value="Unassembled WGS sequence"/>
</dbReference>
<protein>
    <submittedName>
        <fullName evidence="1">Uncharacterized protein</fullName>
    </submittedName>
</protein>